<accession>A0A9N9C9A3</accession>
<name>A0A9N9C9A3_9GLOM</name>
<organism evidence="2 3">
    <name type="scientific">Ambispora leptoticha</name>
    <dbReference type="NCBI Taxonomy" id="144679"/>
    <lineage>
        <taxon>Eukaryota</taxon>
        <taxon>Fungi</taxon>
        <taxon>Fungi incertae sedis</taxon>
        <taxon>Mucoromycota</taxon>
        <taxon>Glomeromycotina</taxon>
        <taxon>Glomeromycetes</taxon>
        <taxon>Archaeosporales</taxon>
        <taxon>Ambisporaceae</taxon>
        <taxon>Ambispora</taxon>
    </lineage>
</organism>
<feature type="region of interest" description="Disordered" evidence="1">
    <location>
        <begin position="175"/>
        <end position="198"/>
    </location>
</feature>
<reference evidence="2" key="1">
    <citation type="submission" date="2021-06" db="EMBL/GenBank/DDBJ databases">
        <authorList>
            <person name="Kallberg Y."/>
            <person name="Tangrot J."/>
            <person name="Rosling A."/>
        </authorList>
    </citation>
    <scope>NUCLEOTIDE SEQUENCE</scope>
    <source>
        <strain evidence="2">FL130A</strain>
    </source>
</reference>
<protein>
    <submittedName>
        <fullName evidence="2">9065_t:CDS:1</fullName>
    </submittedName>
</protein>
<evidence type="ECO:0000313" key="3">
    <source>
        <dbReference type="Proteomes" id="UP000789508"/>
    </source>
</evidence>
<feature type="non-terminal residue" evidence="2">
    <location>
        <position position="198"/>
    </location>
</feature>
<keyword evidence="3" id="KW-1185">Reference proteome</keyword>
<dbReference type="Proteomes" id="UP000789508">
    <property type="component" value="Unassembled WGS sequence"/>
</dbReference>
<dbReference type="EMBL" id="CAJVPS010003537">
    <property type="protein sequence ID" value="CAG8590893.1"/>
    <property type="molecule type" value="Genomic_DNA"/>
</dbReference>
<sequence>MHSQLGDSSSMKEIKEEYKISNNIQLFTPTDSSEDYSSDSTIPSSENYFSDSTIPSSNATVTGDDDEFDDELYLMKYAYMNDIENNIETYGEEVTSIEPCKEILTETIDCMRHERNNKRSRKNLHPVRSPDKQNNNNINDSDDDSAAAFYGTCVVYDIFFRNPILLLSDSSSLEKNSENNLKSRAQTEIRASKSFKKR</sequence>
<dbReference type="AlphaFoldDB" id="A0A9N9C9A3"/>
<feature type="region of interest" description="Disordered" evidence="1">
    <location>
        <begin position="25"/>
        <end position="65"/>
    </location>
</feature>
<proteinExistence type="predicted"/>
<dbReference type="OrthoDB" id="10453402at2759"/>
<evidence type="ECO:0000256" key="1">
    <source>
        <dbReference type="SAM" id="MobiDB-lite"/>
    </source>
</evidence>
<comment type="caution">
    <text evidence="2">The sequence shown here is derived from an EMBL/GenBank/DDBJ whole genome shotgun (WGS) entry which is preliminary data.</text>
</comment>
<feature type="region of interest" description="Disordered" evidence="1">
    <location>
        <begin position="114"/>
        <end position="142"/>
    </location>
</feature>
<gene>
    <name evidence="2" type="ORF">ALEPTO_LOCUS7698</name>
</gene>
<feature type="compositionally biased region" description="Polar residues" evidence="1">
    <location>
        <begin position="47"/>
        <end position="61"/>
    </location>
</feature>
<evidence type="ECO:0000313" key="2">
    <source>
        <dbReference type="EMBL" id="CAG8590893.1"/>
    </source>
</evidence>
<feature type="compositionally biased region" description="Basic residues" evidence="1">
    <location>
        <begin position="115"/>
        <end position="125"/>
    </location>
</feature>